<feature type="domain" description="M23ase beta-sheet core" evidence="3">
    <location>
        <begin position="167"/>
        <end position="271"/>
    </location>
</feature>
<dbReference type="SUPFAM" id="SSF51261">
    <property type="entry name" value="Duplicated hybrid motif"/>
    <property type="match status" value="1"/>
</dbReference>
<keyword evidence="2" id="KW-0732">Signal</keyword>
<keyword evidence="5" id="KW-1185">Reference proteome</keyword>
<sequence length="304" mass="31517">MPMRRWQSALALLALCVSGAALAQTPSSGTWPGATTPPPAPSVEAVTSPTRVSSVELELRPRFGGTEATAINHLAGPVEVTLLADGPPPIATPALPARVAVPGDSRLVIAQLQDGAAGTRLRLVAIPGLPGARARNVEYLYPLRDAPVRIAQGFGGGFSHADDENRHAVDFAVPAGTPVLAARDGLVMQVESGATARLDPQAIVDAGDDRVRGNFIRVLHDDGTMALYAHLQQAGVVVAPGARVLRGTIIGFSGNTGLSAAPHLHFVVQANRGMRLESLPFRMAGPNGPLRFGQVQAGAEPARP</sequence>
<evidence type="ECO:0000256" key="2">
    <source>
        <dbReference type="SAM" id="SignalP"/>
    </source>
</evidence>
<evidence type="ECO:0000259" key="3">
    <source>
        <dbReference type="Pfam" id="PF01551"/>
    </source>
</evidence>
<gene>
    <name evidence="4" type="ORF">LTT95_13555</name>
</gene>
<dbReference type="InterPro" id="IPR011055">
    <property type="entry name" value="Dup_hybrid_motif"/>
</dbReference>
<reference evidence="4" key="2">
    <citation type="journal article" date="2022" name="Syst. Appl. Microbiol.">
        <title>Physiological and genomic characterisation of Luteimonas fraxinea sp. nov., a bacterial species associated with trees tolerant to ash dieback.</title>
        <authorList>
            <person name="Ulrich K."/>
            <person name="Becker R."/>
            <person name="Behrendt U."/>
            <person name="Kube M."/>
            <person name="Schneck V."/>
            <person name="Ulrich A."/>
        </authorList>
    </citation>
    <scope>NUCLEOTIDE SEQUENCE</scope>
    <source>
        <strain evidence="4">A1P009</strain>
    </source>
</reference>
<evidence type="ECO:0000313" key="5">
    <source>
        <dbReference type="Proteomes" id="UP001430360"/>
    </source>
</evidence>
<dbReference type="Gene3D" id="2.70.70.10">
    <property type="entry name" value="Glucose Permease (Domain IIA)"/>
    <property type="match status" value="1"/>
</dbReference>
<dbReference type="CDD" id="cd12797">
    <property type="entry name" value="M23_peptidase"/>
    <property type="match status" value="1"/>
</dbReference>
<dbReference type="RefSeq" id="WP_232137105.1">
    <property type="nucleotide sequence ID" value="NZ_JAJQKU010000004.1"/>
</dbReference>
<evidence type="ECO:0000313" key="4">
    <source>
        <dbReference type="EMBL" id="MCD9097965.1"/>
    </source>
</evidence>
<dbReference type="InterPro" id="IPR016047">
    <property type="entry name" value="M23ase_b-sheet_dom"/>
</dbReference>
<dbReference type="PANTHER" id="PTHR21666">
    <property type="entry name" value="PEPTIDASE-RELATED"/>
    <property type="match status" value="1"/>
</dbReference>
<evidence type="ECO:0000256" key="1">
    <source>
        <dbReference type="SAM" id="MobiDB-lite"/>
    </source>
</evidence>
<dbReference type="PANTHER" id="PTHR21666:SF294">
    <property type="entry name" value="PEPTIDASE M23"/>
    <property type="match status" value="1"/>
</dbReference>
<dbReference type="Proteomes" id="UP001430360">
    <property type="component" value="Unassembled WGS sequence"/>
</dbReference>
<dbReference type="EMBL" id="JAJQKU010000004">
    <property type="protein sequence ID" value="MCD9097965.1"/>
    <property type="molecule type" value="Genomic_DNA"/>
</dbReference>
<dbReference type="InterPro" id="IPR050570">
    <property type="entry name" value="Cell_wall_metabolism_enzyme"/>
</dbReference>
<accession>A0ABS8UEP1</accession>
<feature type="signal peptide" evidence="2">
    <location>
        <begin position="1"/>
        <end position="23"/>
    </location>
</feature>
<organism evidence="4 5">
    <name type="scientific">Luteimonas fraxinea</name>
    <dbReference type="NCBI Taxonomy" id="2901869"/>
    <lineage>
        <taxon>Bacteria</taxon>
        <taxon>Pseudomonadati</taxon>
        <taxon>Pseudomonadota</taxon>
        <taxon>Gammaproteobacteria</taxon>
        <taxon>Lysobacterales</taxon>
        <taxon>Lysobacteraceae</taxon>
        <taxon>Luteimonas</taxon>
    </lineage>
</organism>
<proteinExistence type="predicted"/>
<dbReference type="Pfam" id="PF01551">
    <property type="entry name" value="Peptidase_M23"/>
    <property type="match status" value="1"/>
</dbReference>
<feature type="chain" id="PRO_5046427035" evidence="2">
    <location>
        <begin position="24"/>
        <end position="304"/>
    </location>
</feature>
<comment type="caution">
    <text evidence="4">The sequence shown here is derived from an EMBL/GenBank/DDBJ whole genome shotgun (WGS) entry which is preliminary data.</text>
</comment>
<name>A0ABS8UEP1_9GAMM</name>
<protein>
    <submittedName>
        <fullName evidence="4">M23 family metallopeptidase</fullName>
    </submittedName>
</protein>
<feature type="region of interest" description="Disordered" evidence="1">
    <location>
        <begin position="26"/>
        <end position="49"/>
    </location>
</feature>
<reference evidence="4" key="1">
    <citation type="submission" date="2021-12" db="EMBL/GenBank/DDBJ databases">
        <authorList>
            <person name="Ulrich A."/>
        </authorList>
    </citation>
    <scope>NUCLEOTIDE SEQUENCE</scope>
    <source>
        <strain evidence="4">A1P009</strain>
    </source>
</reference>